<proteinExistence type="predicted"/>
<comment type="caution">
    <text evidence="1">The sequence shown here is derived from an EMBL/GenBank/DDBJ whole genome shotgun (WGS) entry which is preliminary data.</text>
</comment>
<reference evidence="1" key="1">
    <citation type="journal article" date="2014" name="Front. Microbiol.">
        <title>High frequency of phylogenetically diverse reductive dehalogenase-homologous genes in deep subseafloor sedimentary metagenomes.</title>
        <authorList>
            <person name="Kawai M."/>
            <person name="Futagami T."/>
            <person name="Toyoda A."/>
            <person name="Takaki Y."/>
            <person name="Nishi S."/>
            <person name="Hori S."/>
            <person name="Arai W."/>
            <person name="Tsubouchi T."/>
            <person name="Morono Y."/>
            <person name="Uchiyama I."/>
            <person name="Ito T."/>
            <person name="Fujiyama A."/>
            <person name="Inagaki F."/>
            <person name="Takami H."/>
        </authorList>
    </citation>
    <scope>NUCLEOTIDE SEQUENCE</scope>
    <source>
        <strain evidence="1">Expedition CK06-06</strain>
    </source>
</reference>
<sequence length="277" mass="30855">RYQQGAEAYQPPHFVQDMLDQEILVRPDYRSRILEVLRSPDVTEENRQAVTLLAAFPSGLRNEVVHELGVEEALRPLTRSGGLVHRSAFAMGLRALRRDAEALPEAELIRQMIEEIDGEYAPDRRTFKNALSAFVSQVMPLVFPKRKGQQLVGWQTVYPLTEAGRGVRLGTMIGSFEQTARRFPQRAAIVVASGADAAPGEVGGPDLDGESGPQQYDLLFDFKLLWDAAQQSPAEPAEIKTPSDFENPIIVRLHMDLRAGAVRQEYIGEFVGAERMT</sequence>
<gene>
    <name evidence="1" type="ORF">S01H1_29834</name>
</gene>
<evidence type="ECO:0000313" key="1">
    <source>
        <dbReference type="EMBL" id="GAF93256.1"/>
    </source>
</evidence>
<dbReference type="AlphaFoldDB" id="X0U1K5"/>
<feature type="non-terminal residue" evidence="1">
    <location>
        <position position="277"/>
    </location>
</feature>
<organism evidence="1">
    <name type="scientific">marine sediment metagenome</name>
    <dbReference type="NCBI Taxonomy" id="412755"/>
    <lineage>
        <taxon>unclassified sequences</taxon>
        <taxon>metagenomes</taxon>
        <taxon>ecological metagenomes</taxon>
    </lineage>
</organism>
<accession>X0U1K5</accession>
<feature type="non-terminal residue" evidence="1">
    <location>
        <position position="1"/>
    </location>
</feature>
<protein>
    <submittedName>
        <fullName evidence="1">Uncharacterized protein</fullName>
    </submittedName>
</protein>
<dbReference type="EMBL" id="BARS01018331">
    <property type="protein sequence ID" value="GAF93256.1"/>
    <property type="molecule type" value="Genomic_DNA"/>
</dbReference>
<name>X0U1K5_9ZZZZ</name>